<evidence type="ECO:0000313" key="2">
    <source>
        <dbReference type="EMBL" id="CAG7816394.1"/>
    </source>
</evidence>
<keyword evidence="3" id="KW-1185">Reference proteome</keyword>
<feature type="transmembrane region" description="Helical" evidence="1">
    <location>
        <begin position="191"/>
        <end position="210"/>
    </location>
</feature>
<evidence type="ECO:0000313" key="3">
    <source>
        <dbReference type="Proteomes" id="UP000708208"/>
    </source>
</evidence>
<keyword evidence="1" id="KW-0812">Transmembrane</keyword>
<accession>A0A8J2L6E2</accession>
<name>A0A8J2L6E2_9HEXA</name>
<organism evidence="2 3">
    <name type="scientific">Allacma fusca</name>
    <dbReference type="NCBI Taxonomy" id="39272"/>
    <lineage>
        <taxon>Eukaryota</taxon>
        <taxon>Metazoa</taxon>
        <taxon>Ecdysozoa</taxon>
        <taxon>Arthropoda</taxon>
        <taxon>Hexapoda</taxon>
        <taxon>Collembola</taxon>
        <taxon>Symphypleona</taxon>
        <taxon>Sminthuridae</taxon>
        <taxon>Allacma</taxon>
    </lineage>
</organism>
<gene>
    <name evidence="2" type="ORF">AFUS01_LOCUS27017</name>
</gene>
<dbReference type="Proteomes" id="UP000708208">
    <property type="component" value="Unassembled WGS sequence"/>
</dbReference>
<reference evidence="2" key="1">
    <citation type="submission" date="2021-06" db="EMBL/GenBank/DDBJ databases">
        <authorList>
            <person name="Hodson N. C."/>
            <person name="Mongue J. A."/>
            <person name="Jaron S. K."/>
        </authorList>
    </citation>
    <scope>NUCLEOTIDE SEQUENCE</scope>
</reference>
<keyword evidence="1" id="KW-0472">Membrane</keyword>
<feature type="transmembrane region" description="Helical" evidence="1">
    <location>
        <begin position="141"/>
        <end position="160"/>
    </location>
</feature>
<dbReference type="EMBL" id="CAJVCH010369127">
    <property type="protein sequence ID" value="CAG7816394.1"/>
    <property type="molecule type" value="Genomic_DNA"/>
</dbReference>
<protein>
    <submittedName>
        <fullName evidence="2">Uncharacterized protein</fullName>
    </submittedName>
</protein>
<sequence>MFFKTLGKSINYKNFHGWVVEIGNHRLRAHLANWVSIGKSNLREVWHMSLTKDPEYKTFEVAFKVVAEMMLHFNFTHMATINIHRDKLQVLVPLMFINVLLDEHLHVSTSIATVPSLRMGFLQCYSTQTHPLNILQIFKPFSYLVWTIFILVTGFLSLLYTERKCSWAERFLVVLNVLISQVPHLDSSNKLLFLWVFLTTVTSTMYLSFYESSLVSPEYKTLKTFKELSRDNYRLLIDINTTFDYWVIYNN</sequence>
<comment type="caution">
    <text evidence="2">The sequence shown here is derived from an EMBL/GenBank/DDBJ whole genome shotgun (WGS) entry which is preliminary data.</text>
</comment>
<evidence type="ECO:0000256" key="1">
    <source>
        <dbReference type="SAM" id="Phobius"/>
    </source>
</evidence>
<proteinExistence type="predicted"/>
<dbReference type="AlphaFoldDB" id="A0A8J2L6E2"/>
<keyword evidence="1" id="KW-1133">Transmembrane helix</keyword>